<accession>F4SE11</accession>
<feature type="region of interest" description="Disordered" evidence="6">
    <location>
        <begin position="195"/>
        <end position="224"/>
    </location>
</feature>
<organism evidence="9">
    <name type="scientific">Melampsora larici-populina (strain 98AG31 / pathotype 3-4-7)</name>
    <name type="common">Poplar leaf rust fungus</name>
    <dbReference type="NCBI Taxonomy" id="747676"/>
    <lineage>
        <taxon>Eukaryota</taxon>
        <taxon>Fungi</taxon>
        <taxon>Dikarya</taxon>
        <taxon>Basidiomycota</taxon>
        <taxon>Pucciniomycotina</taxon>
        <taxon>Pucciniomycetes</taxon>
        <taxon>Pucciniales</taxon>
        <taxon>Melampsoraceae</taxon>
        <taxon>Melampsora</taxon>
    </lineage>
</organism>
<dbReference type="VEuPathDB" id="FungiDB:MELLADRAFT_114581"/>
<sequence length="774" mass="86012">MASSIPNPDLDSPLCRRCGEDYPGRNKTQLICEPCQWKQDHPTEVNKMVPCLICSAQFEVLSTGLCGRCKKNPKVVALQSPSASRPSVASPAKSIIPPIMNSPHKTLSSLSIPFGSQSCLISPSKTSITSSYQPLIHSGSLRHSSSQASEPLTLNTATPSSAHYGMHLESSVQRAISQAHELQSRQRQLQINNHRKAAGPYPPSTEARSFARSQLKRVSGSKEPKTTGNLLINIAYMLDSELVETQLLGARFEYDFSQPDWMIDSTKQACTYFRDRHPTFPSPQQVVELGLLSLPPYQKEWYHLGELSGRKSLPNLINESYLRSKIASGRGLDKIVLIYNSHEYLTAIGEENVEDDFLHLERLSSIPPRSITLRSDSAKTSVVQQGSVISNVDHESTPPPISTSISKDPRPIVQSIETQTSPPILHSKGTQTPLYQQSVEQVNTELVYELSAEPVHQVLKKIFDDAPGGKVTFNCLGMMRALGRGTLNVTTISRSRISPGWKAGSMLTIITTHPDSPDLDQNILDRLVFEKADIMYYVDRLALIGSGAFMNCYKAKVVIEGQVRDMVAKQGIGASISIESYQALAQRYLQAERCIEMFKLALVKNFIVHQGRSDDPKTANIFLFEEKIEGNFVKFFGNLFFGIPEDKENETIYQIMHTLSHKTYHDSYGRWMIADIQGNKDGLLTDIAIIDEEYPWTMGNTNRLGLIGFCLTAKCNSLCKYLDLPPPRSARYPKLVNGVVVEGTENDFPVLDSDAERSWELEAGIRSISASTHC</sequence>
<dbReference type="GO" id="GO:0004674">
    <property type="term" value="F:protein serine/threonine kinase activity"/>
    <property type="evidence" value="ECO:0007669"/>
    <property type="project" value="UniProtKB-KW"/>
</dbReference>
<dbReference type="SMART" id="SM00811">
    <property type="entry name" value="Alpha_kinase"/>
    <property type="match status" value="1"/>
</dbReference>
<dbReference type="GO" id="GO:1903013">
    <property type="term" value="P:response to differentiation-inducing factor 1"/>
    <property type="evidence" value="ECO:0007669"/>
    <property type="project" value="TreeGrafter"/>
</dbReference>
<dbReference type="Pfam" id="PF02816">
    <property type="entry name" value="Alpha_kinase"/>
    <property type="match status" value="1"/>
</dbReference>
<gene>
    <name evidence="8" type="ORF">MELLADRAFT_114581</name>
</gene>
<dbReference type="InParanoid" id="F4SE11"/>
<reference evidence="9" key="1">
    <citation type="journal article" date="2011" name="Proc. Natl. Acad. Sci. U.S.A.">
        <title>Obligate biotrophy features unraveled by the genomic analysis of rust fungi.</title>
        <authorList>
            <person name="Duplessis S."/>
            <person name="Cuomo C.A."/>
            <person name="Lin Y.-C."/>
            <person name="Aerts A."/>
            <person name="Tisserant E."/>
            <person name="Veneault-Fourrey C."/>
            <person name="Joly D.L."/>
            <person name="Hacquard S."/>
            <person name="Amselem J."/>
            <person name="Cantarel B.L."/>
            <person name="Chiu R."/>
            <person name="Coutinho P.M."/>
            <person name="Feau N."/>
            <person name="Field M."/>
            <person name="Frey P."/>
            <person name="Gelhaye E."/>
            <person name="Goldberg J."/>
            <person name="Grabherr M.G."/>
            <person name="Kodira C.D."/>
            <person name="Kohler A."/>
            <person name="Kuees U."/>
            <person name="Lindquist E.A."/>
            <person name="Lucas S.M."/>
            <person name="Mago R."/>
            <person name="Mauceli E."/>
            <person name="Morin E."/>
            <person name="Murat C."/>
            <person name="Pangilinan J.L."/>
            <person name="Park R."/>
            <person name="Pearson M."/>
            <person name="Quesneville H."/>
            <person name="Rouhier N."/>
            <person name="Sakthikumar S."/>
            <person name="Salamov A.A."/>
            <person name="Schmutz J."/>
            <person name="Selles B."/>
            <person name="Shapiro H."/>
            <person name="Tanguay P."/>
            <person name="Tuskan G.A."/>
            <person name="Henrissat B."/>
            <person name="Van de Peer Y."/>
            <person name="Rouze P."/>
            <person name="Ellis J.G."/>
            <person name="Dodds P.N."/>
            <person name="Schein J.E."/>
            <person name="Zhong S."/>
            <person name="Hamelin R.C."/>
            <person name="Grigoriev I.V."/>
            <person name="Szabo L.J."/>
            <person name="Martin F."/>
        </authorList>
    </citation>
    <scope>NUCLEOTIDE SEQUENCE [LARGE SCALE GENOMIC DNA]</scope>
    <source>
        <strain evidence="9">98AG31 / pathotype 3-4-7</strain>
    </source>
</reference>
<dbReference type="GO" id="GO:0031037">
    <property type="term" value="P:myosin II filament disassembly"/>
    <property type="evidence" value="ECO:0007669"/>
    <property type="project" value="TreeGrafter"/>
</dbReference>
<keyword evidence="5" id="KW-0067">ATP-binding</keyword>
<proteinExistence type="predicted"/>
<dbReference type="PANTHER" id="PTHR45992:SF2">
    <property type="entry name" value="EUKARYOTIC ELONGATION FACTOR 2 KINASE"/>
    <property type="match status" value="1"/>
</dbReference>
<keyword evidence="4" id="KW-0418">Kinase</keyword>
<evidence type="ECO:0000256" key="3">
    <source>
        <dbReference type="ARBA" id="ARBA00022741"/>
    </source>
</evidence>
<dbReference type="InterPro" id="IPR051852">
    <property type="entry name" value="Alpha-type_PK"/>
</dbReference>
<evidence type="ECO:0000256" key="2">
    <source>
        <dbReference type="ARBA" id="ARBA00022679"/>
    </source>
</evidence>
<dbReference type="PANTHER" id="PTHR45992">
    <property type="entry name" value="EUKARYOTIC ELONGATION FACTOR 2 KINASE-RELATED"/>
    <property type="match status" value="1"/>
</dbReference>
<evidence type="ECO:0000259" key="7">
    <source>
        <dbReference type="PROSITE" id="PS51158"/>
    </source>
</evidence>
<keyword evidence="1" id="KW-0723">Serine/threonine-protein kinase</keyword>
<dbReference type="GeneID" id="18925398"/>
<dbReference type="PROSITE" id="PS51158">
    <property type="entry name" value="ALPHA_KINASE"/>
    <property type="match status" value="1"/>
</dbReference>
<keyword evidence="2" id="KW-0808">Transferase</keyword>
<dbReference type="Gene3D" id="3.20.200.10">
    <property type="entry name" value="MHCK/EF2 kinase"/>
    <property type="match status" value="1"/>
</dbReference>
<evidence type="ECO:0000313" key="9">
    <source>
        <dbReference type="Proteomes" id="UP000001072"/>
    </source>
</evidence>
<dbReference type="HOGENOM" id="CLU_020321_0_0_1"/>
<dbReference type="Proteomes" id="UP000001072">
    <property type="component" value="Unassembled WGS sequence"/>
</dbReference>
<evidence type="ECO:0000313" key="8">
    <source>
        <dbReference type="EMBL" id="EGF97115.1"/>
    </source>
</evidence>
<feature type="compositionally biased region" description="Polar residues" evidence="6">
    <location>
        <begin position="141"/>
        <end position="161"/>
    </location>
</feature>
<keyword evidence="3" id="KW-0547">Nucleotide-binding</keyword>
<evidence type="ECO:0000256" key="4">
    <source>
        <dbReference type="ARBA" id="ARBA00022777"/>
    </source>
</evidence>
<evidence type="ECO:0000256" key="1">
    <source>
        <dbReference type="ARBA" id="ARBA00022527"/>
    </source>
</evidence>
<protein>
    <recommendedName>
        <fullName evidence="7">Alpha-type protein kinase domain-containing protein</fullName>
    </recommendedName>
</protein>
<dbReference type="KEGG" id="mlr:MELLADRAFT_114581"/>
<feature type="region of interest" description="Disordered" evidence="6">
    <location>
        <begin position="139"/>
        <end position="161"/>
    </location>
</feature>
<dbReference type="RefSeq" id="XP_007419615.1">
    <property type="nucleotide sequence ID" value="XM_007419553.1"/>
</dbReference>
<dbReference type="OrthoDB" id="301415at2759"/>
<dbReference type="AlphaFoldDB" id="F4SE11"/>
<name>F4SE11_MELLP</name>
<evidence type="ECO:0000256" key="6">
    <source>
        <dbReference type="SAM" id="MobiDB-lite"/>
    </source>
</evidence>
<dbReference type="InterPro" id="IPR011009">
    <property type="entry name" value="Kinase-like_dom_sf"/>
</dbReference>
<dbReference type="EMBL" id="GL883323">
    <property type="protein sequence ID" value="EGF97115.1"/>
    <property type="molecule type" value="Genomic_DNA"/>
</dbReference>
<dbReference type="SUPFAM" id="SSF56112">
    <property type="entry name" value="Protein kinase-like (PK-like)"/>
    <property type="match status" value="1"/>
</dbReference>
<evidence type="ECO:0000256" key="5">
    <source>
        <dbReference type="ARBA" id="ARBA00022840"/>
    </source>
</evidence>
<dbReference type="InterPro" id="IPR004166">
    <property type="entry name" value="a-kinase_dom"/>
</dbReference>
<dbReference type="GO" id="GO:0005524">
    <property type="term" value="F:ATP binding"/>
    <property type="evidence" value="ECO:0007669"/>
    <property type="project" value="UniProtKB-KW"/>
</dbReference>
<keyword evidence="9" id="KW-1185">Reference proteome</keyword>
<dbReference type="CDD" id="cd04515">
    <property type="entry name" value="Alpha_kinase"/>
    <property type="match status" value="1"/>
</dbReference>
<feature type="domain" description="Alpha-type protein kinase" evidence="7">
    <location>
        <begin position="493"/>
        <end position="727"/>
    </location>
</feature>